<accession>A0A3M0GI15</accession>
<reference evidence="2 3" key="1">
    <citation type="submission" date="2018-10" db="EMBL/GenBank/DDBJ databases">
        <title>Tessaracoccus antarcticuss sp. nov., isolated from sediment.</title>
        <authorList>
            <person name="Zhou L.Y."/>
            <person name="Du Z.J."/>
        </authorList>
    </citation>
    <scope>NUCLEOTIDE SEQUENCE [LARGE SCALE GENOMIC DNA]</scope>
    <source>
        <strain evidence="2 3">JDX10</strain>
    </source>
</reference>
<evidence type="ECO:0000256" key="1">
    <source>
        <dbReference type="SAM" id="Coils"/>
    </source>
</evidence>
<gene>
    <name evidence="2" type="ORF">EAX62_00740</name>
</gene>
<sequence length="231" mass="24667">MSAIEKRCGLQCAATLGTDAPSFDGADVLMDAWHSRGVGAKLPLGGGRLHASLPAWESLEEMAAIVAIIDTRPEVWLAATHKAMALGNGGIDRAVFIVTTQDHATVIEAIAGSTLPQDLEVHVVASLKRLSVTGLRVQGGEGSSLQPLLVGLRAGREPLWQEQEERLLAAGAHALEQARESVGEREEQLAAHATALEGELAALQKRYANLSNSTLGRVTTKYWALRKRLRS</sequence>
<evidence type="ECO:0008006" key="4">
    <source>
        <dbReference type="Google" id="ProtNLM"/>
    </source>
</evidence>
<dbReference type="Proteomes" id="UP000275256">
    <property type="component" value="Unassembled WGS sequence"/>
</dbReference>
<dbReference type="RefSeq" id="WP_121899779.1">
    <property type="nucleotide sequence ID" value="NZ_REFW01000001.1"/>
</dbReference>
<feature type="coiled-coil region" evidence="1">
    <location>
        <begin position="186"/>
        <end position="213"/>
    </location>
</feature>
<evidence type="ECO:0000313" key="2">
    <source>
        <dbReference type="EMBL" id="RMB61233.1"/>
    </source>
</evidence>
<comment type="caution">
    <text evidence="2">The sequence shown here is derived from an EMBL/GenBank/DDBJ whole genome shotgun (WGS) entry which is preliminary data.</text>
</comment>
<name>A0A3M0GI15_9ACTN</name>
<proteinExistence type="predicted"/>
<keyword evidence="1" id="KW-0175">Coiled coil</keyword>
<organism evidence="2 3">
    <name type="scientific">Tessaracoccus antarcticus</name>
    <dbReference type="NCBI Taxonomy" id="2479848"/>
    <lineage>
        <taxon>Bacteria</taxon>
        <taxon>Bacillati</taxon>
        <taxon>Actinomycetota</taxon>
        <taxon>Actinomycetes</taxon>
        <taxon>Propionibacteriales</taxon>
        <taxon>Propionibacteriaceae</taxon>
        <taxon>Tessaracoccus</taxon>
    </lineage>
</organism>
<dbReference type="EMBL" id="REFW01000001">
    <property type="protein sequence ID" value="RMB61233.1"/>
    <property type="molecule type" value="Genomic_DNA"/>
</dbReference>
<dbReference type="AlphaFoldDB" id="A0A3M0GI15"/>
<keyword evidence="3" id="KW-1185">Reference proteome</keyword>
<evidence type="ECO:0000313" key="3">
    <source>
        <dbReference type="Proteomes" id="UP000275256"/>
    </source>
</evidence>
<protein>
    <recommendedName>
        <fullName evidence="4">DUF4391 family protein</fullName>
    </recommendedName>
</protein>